<dbReference type="OrthoDB" id="10381642at2759"/>
<evidence type="ECO:0000313" key="2">
    <source>
        <dbReference type="EMBL" id="CAG8949110.1"/>
    </source>
</evidence>
<accession>A0A9N9KN99</accession>
<dbReference type="AlphaFoldDB" id="A0A9N9KN99"/>
<keyword evidence="3" id="KW-1185">Reference proteome</keyword>
<name>A0A9N9KN99_9HELO</name>
<sequence length="508" mass="57858">MRDENAQTLDGFLSKLTEDDFEYYHDHGQGDDGDTQIGVTAPPYIFRDEAGELIYRLPTSPPMVITLRELELTVTSGRDYFYKGATGEYLLDNAEAVEYLMVNLERDVRPLEYEVVYQIARQRQVKEQQKRDKIIKLSAKPHEAGCRCFHCLPSQDVPKFLDKANMDIRCRIYDYCFILDDSDPHHIIKHREYKSLSKSRFNCIGFLLSCRTIYMEASQVIYKRNNFIFWPTTMYNVPKSAANIFPALPLETHLDNTGSRAQAATEVVFCENDGGSCTQHEHSIFEVQSPTLSFLKMIGPELSSLITNITLMVHFPICGFGSGEYEGIYSICFSARQDHDFVGSNTDLLVTVPILAIACPQLESVTLIMRGWEHTKYPNFDDIDEELRRECIKHNLRNICSLLPGLKKLILKTEFEPETDERYINKTNSAENWVGWGEEGVEFTELVINRHKPLPDAALRIALMEHTPPMSYPQNDLCDGKSVDSSGEESEETNSENGDSSDGSGEEK</sequence>
<gene>
    <name evidence="2" type="ORF">HYFRA_00002239</name>
</gene>
<dbReference type="Proteomes" id="UP000696280">
    <property type="component" value="Unassembled WGS sequence"/>
</dbReference>
<evidence type="ECO:0000256" key="1">
    <source>
        <dbReference type="SAM" id="MobiDB-lite"/>
    </source>
</evidence>
<organism evidence="2 3">
    <name type="scientific">Hymenoscyphus fraxineus</name>
    <dbReference type="NCBI Taxonomy" id="746836"/>
    <lineage>
        <taxon>Eukaryota</taxon>
        <taxon>Fungi</taxon>
        <taxon>Dikarya</taxon>
        <taxon>Ascomycota</taxon>
        <taxon>Pezizomycotina</taxon>
        <taxon>Leotiomycetes</taxon>
        <taxon>Helotiales</taxon>
        <taxon>Helotiaceae</taxon>
        <taxon>Hymenoscyphus</taxon>
    </lineage>
</organism>
<feature type="compositionally biased region" description="Low complexity" evidence="1">
    <location>
        <begin position="495"/>
        <end position="508"/>
    </location>
</feature>
<dbReference type="EMBL" id="CAJVRL010000001">
    <property type="protein sequence ID" value="CAG8949110.1"/>
    <property type="molecule type" value="Genomic_DNA"/>
</dbReference>
<reference evidence="2" key="1">
    <citation type="submission" date="2021-07" db="EMBL/GenBank/DDBJ databases">
        <authorList>
            <person name="Durling M."/>
        </authorList>
    </citation>
    <scope>NUCLEOTIDE SEQUENCE</scope>
</reference>
<feature type="region of interest" description="Disordered" evidence="1">
    <location>
        <begin position="469"/>
        <end position="508"/>
    </location>
</feature>
<protein>
    <submittedName>
        <fullName evidence="2">Uncharacterized protein</fullName>
    </submittedName>
</protein>
<proteinExistence type="predicted"/>
<comment type="caution">
    <text evidence="2">The sequence shown here is derived from an EMBL/GenBank/DDBJ whole genome shotgun (WGS) entry which is preliminary data.</text>
</comment>
<evidence type="ECO:0000313" key="3">
    <source>
        <dbReference type="Proteomes" id="UP000696280"/>
    </source>
</evidence>